<dbReference type="EMBL" id="FNDJ01000025">
    <property type="protein sequence ID" value="SDL36086.1"/>
    <property type="molecule type" value="Genomic_DNA"/>
</dbReference>
<keyword evidence="2" id="KW-1185">Reference proteome</keyword>
<evidence type="ECO:0000313" key="1">
    <source>
        <dbReference type="EMBL" id="SDL36086.1"/>
    </source>
</evidence>
<gene>
    <name evidence="1" type="ORF">SAMN05421869_12520</name>
</gene>
<proteinExistence type="predicted"/>
<dbReference type="STRING" id="633440.SAMN05421869_12520"/>
<dbReference type="Proteomes" id="UP000199202">
    <property type="component" value="Unassembled WGS sequence"/>
</dbReference>
<reference evidence="1 2" key="1">
    <citation type="submission" date="2016-10" db="EMBL/GenBank/DDBJ databases">
        <authorList>
            <person name="de Groot N.N."/>
        </authorList>
    </citation>
    <scope>NUCLEOTIDE SEQUENCE [LARGE SCALE GENOMIC DNA]</scope>
    <source>
        <strain evidence="1 2">CGMCC 4.6533</strain>
    </source>
</reference>
<evidence type="ECO:0000313" key="2">
    <source>
        <dbReference type="Proteomes" id="UP000199202"/>
    </source>
</evidence>
<accession>A0A1G9JFU3</accession>
<protein>
    <submittedName>
        <fullName evidence="1">Uncharacterized protein</fullName>
    </submittedName>
</protein>
<organism evidence="1 2">
    <name type="scientific">Nonomuraea jiangxiensis</name>
    <dbReference type="NCBI Taxonomy" id="633440"/>
    <lineage>
        <taxon>Bacteria</taxon>
        <taxon>Bacillati</taxon>
        <taxon>Actinomycetota</taxon>
        <taxon>Actinomycetes</taxon>
        <taxon>Streptosporangiales</taxon>
        <taxon>Streptosporangiaceae</taxon>
        <taxon>Nonomuraea</taxon>
    </lineage>
</organism>
<name>A0A1G9JFU3_9ACTN</name>
<dbReference type="AlphaFoldDB" id="A0A1G9JFU3"/>
<sequence>MELQAECLGGVFMGSVWDSLDRPEEDWEDLLDLYRDGEDVQATVRTHGKSHNIAAWLDKGFRAASPQACNTWTAPSSKVA</sequence>